<evidence type="ECO:0000313" key="2">
    <source>
        <dbReference type="EMBL" id="MFD2937092.1"/>
    </source>
</evidence>
<comment type="caution">
    <text evidence="2">The sequence shown here is derived from an EMBL/GenBank/DDBJ whole genome shotgun (WGS) entry which is preliminary data.</text>
</comment>
<organism evidence="2 3">
    <name type="scientific">Spirosoma flavum</name>
    <dbReference type="NCBI Taxonomy" id="2048557"/>
    <lineage>
        <taxon>Bacteria</taxon>
        <taxon>Pseudomonadati</taxon>
        <taxon>Bacteroidota</taxon>
        <taxon>Cytophagia</taxon>
        <taxon>Cytophagales</taxon>
        <taxon>Cytophagaceae</taxon>
        <taxon>Spirosoma</taxon>
    </lineage>
</organism>
<proteinExistence type="predicted"/>
<sequence length="216" mass="24103">MKNMSHEGLKYVCSYGQYFFATLAAICAIGNIYFGRLVETKKAAKVTLMGKIAPIHRAKGKTETFPSLEIGNSGTVFEIRDLPHLDDVFNTPGANFSVSKEDGQVKVSITIRDKTGKIVAELISNEWKSNPANWDRNYTQDAIEIKDSEGGVVLQAIALPDRVKMQMKLYTDKGEPRVFCENPDHQGGALLTTIETKVRIRPIFKYPSHSHLGERL</sequence>
<dbReference type="Proteomes" id="UP001597512">
    <property type="component" value="Unassembled WGS sequence"/>
</dbReference>
<keyword evidence="1" id="KW-1133">Transmembrane helix</keyword>
<evidence type="ECO:0000256" key="1">
    <source>
        <dbReference type="SAM" id="Phobius"/>
    </source>
</evidence>
<gene>
    <name evidence="2" type="ORF">ACFS25_25145</name>
</gene>
<protein>
    <submittedName>
        <fullName evidence="2">Uncharacterized protein</fullName>
    </submittedName>
</protein>
<keyword evidence="1" id="KW-0812">Transmembrane</keyword>
<feature type="transmembrane region" description="Helical" evidence="1">
    <location>
        <begin position="15"/>
        <end position="34"/>
    </location>
</feature>
<evidence type="ECO:0000313" key="3">
    <source>
        <dbReference type="Proteomes" id="UP001597512"/>
    </source>
</evidence>
<name>A0ABW6ARF1_9BACT</name>
<dbReference type="RefSeq" id="WP_381506544.1">
    <property type="nucleotide sequence ID" value="NZ_JBHUOM010000023.1"/>
</dbReference>
<accession>A0ABW6ARF1</accession>
<dbReference type="EMBL" id="JBHUOM010000023">
    <property type="protein sequence ID" value="MFD2937092.1"/>
    <property type="molecule type" value="Genomic_DNA"/>
</dbReference>
<reference evidence="3" key="1">
    <citation type="journal article" date="2019" name="Int. J. Syst. Evol. Microbiol.">
        <title>The Global Catalogue of Microorganisms (GCM) 10K type strain sequencing project: providing services to taxonomists for standard genome sequencing and annotation.</title>
        <authorList>
            <consortium name="The Broad Institute Genomics Platform"/>
            <consortium name="The Broad Institute Genome Sequencing Center for Infectious Disease"/>
            <person name="Wu L."/>
            <person name="Ma J."/>
        </authorList>
    </citation>
    <scope>NUCLEOTIDE SEQUENCE [LARGE SCALE GENOMIC DNA]</scope>
    <source>
        <strain evidence="3">KCTC 52490</strain>
    </source>
</reference>
<keyword evidence="1" id="KW-0472">Membrane</keyword>
<keyword evidence="3" id="KW-1185">Reference proteome</keyword>